<dbReference type="SUPFAM" id="SSF52743">
    <property type="entry name" value="Subtilisin-like"/>
    <property type="match status" value="1"/>
</dbReference>
<dbReference type="GO" id="GO:0004252">
    <property type="term" value="F:serine-type endopeptidase activity"/>
    <property type="evidence" value="ECO:0007669"/>
    <property type="project" value="InterPro"/>
</dbReference>
<dbReference type="InterPro" id="IPR023828">
    <property type="entry name" value="Peptidase_S8_Ser-AS"/>
</dbReference>
<reference evidence="6" key="1">
    <citation type="submission" date="2015-11" db="EMBL/GenBank/DDBJ databases">
        <title>Draft Genome Sequence of the Radioresistant Bacterium Deinococcus grandis, Isolated from Freshwater Fish in Japan.</title>
        <authorList>
            <person name="Satoh K."/>
            <person name="Onodera T."/>
            <person name="Omoso K."/>
            <person name="Takeda-Yano K."/>
            <person name="Katayama T."/>
            <person name="Oono Y."/>
            <person name="Narumi I."/>
        </authorList>
    </citation>
    <scope>NUCLEOTIDE SEQUENCE [LARGE SCALE GENOMIC DNA]</scope>
    <source>
        <strain evidence="6">ATCC 43672</strain>
    </source>
</reference>
<dbReference type="InterPro" id="IPR036852">
    <property type="entry name" value="Peptidase_S8/S53_dom_sf"/>
</dbReference>
<dbReference type="InterPro" id="IPR000209">
    <property type="entry name" value="Peptidase_S8/S53_dom"/>
</dbReference>
<dbReference type="PROSITE" id="PS00138">
    <property type="entry name" value="SUBTILASE_SER"/>
    <property type="match status" value="1"/>
</dbReference>
<evidence type="ECO:0000313" key="5">
    <source>
        <dbReference type="EMBL" id="GAQ22211.1"/>
    </source>
</evidence>
<evidence type="ECO:0000256" key="2">
    <source>
        <dbReference type="ARBA" id="ARBA00022801"/>
    </source>
</evidence>
<protein>
    <submittedName>
        <fullName evidence="5">Peptidase S8 and S53 subtilisin kexin sedolisin</fullName>
    </submittedName>
</protein>
<accession>A0A100HK38</accession>
<name>A0A100HK38_9DEIO</name>
<dbReference type="Proteomes" id="UP000056209">
    <property type="component" value="Unassembled WGS sequence"/>
</dbReference>
<dbReference type="Pfam" id="PF00082">
    <property type="entry name" value="Peptidase_S8"/>
    <property type="match status" value="1"/>
</dbReference>
<proteinExistence type="predicted"/>
<dbReference type="GO" id="GO:0006508">
    <property type="term" value="P:proteolysis"/>
    <property type="evidence" value="ECO:0007669"/>
    <property type="project" value="UniProtKB-KW"/>
</dbReference>
<evidence type="ECO:0000256" key="3">
    <source>
        <dbReference type="ARBA" id="ARBA00022825"/>
    </source>
</evidence>
<comment type="caution">
    <text evidence="5">The sequence shown here is derived from an EMBL/GenBank/DDBJ whole genome shotgun (WGS) entry which is preliminary data.</text>
</comment>
<keyword evidence="2" id="KW-0378">Hydrolase</keyword>
<keyword evidence="6" id="KW-1185">Reference proteome</keyword>
<keyword evidence="3" id="KW-0720">Serine protease</keyword>
<evidence type="ECO:0000259" key="4">
    <source>
        <dbReference type="Pfam" id="PF00082"/>
    </source>
</evidence>
<keyword evidence="1" id="KW-0645">Protease</keyword>
<feature type="domain" description="Peptidase S8/S53" evidence="4">
    <location>
        <begin position="312"/>
        <end position="529"/>
    </location>
</feature>
<sequence>MGVLPGPQPIQLRSEGKEPTRVLSWVTALRNSEQDQNSIVVVSRKSADTFKIQDKIFQLSKNLVNTNSKYIPDPIKELIKGQIKSTPLNIELLKNDVRGKIYIPGEYIEGFLKNNATPQQKIEQVRQLQLEALKIKNSDQLRDFQKSIEVAATGSQGQQLNFNGYTSKVFLDPIGGTQGKSGVSIAYFKQYVEPSQRSDGNICQQKLFRISFTGKDAAIFKAISLSLLSQDKDFWIDPTGYGIPSQTTPPQQQTQIATQMQYSILQANVRQLNHSGLFDNGRIVYPDGGKGVTVFVIDSDSSVAKTGDKSDGLNLHGDAITRIIKTMAPGAVVVQRHACANGICRIEDIVSALCDAANAAPSGKVIVNLSLNTPYPSEMLAEAMRQVTDNGGLIVTAHGNNYRCRINGSQPGSLGVDYCNAYPADWTGEPSSLTVSPPSVMNHTDWKGRLYSVGAWDISKNSPAIYNRDIREKLSDGYRTIAPTYPKLYAPGTFFFKFRDVLSSEFAGTSFAAPAVSAMFATWWTTQNKAAVPDFIPKVENATSERKYQAQPLMYKLIQAANIH</sequence>
<evidence type="ECO:0000256" key="1">
    <source>
        <dbReference type="ARBA" id="ARBA00022670"/>
    </source>
</evidence>
<organism evidence="5 6">
    <name type="scientific">Deinococcus grandis</name>
    <dbReference type="NCBI Taxonomy" id="57498"/>
    <lineage>
        <taxon>Bacteria</taxon>
        <taxon>Thermotogati</taxon>
        <taxon>Deinococcota</taxon>
        <taxon>Deinococci</taxon>
        <taxon>Deinococcales</taxon>
        <taxon>Deinococcaceae</taxon>
        <taxon>Deinococcus</taxon>
    </lineage>
</organism>
<dbReference type="AlphaFoldDB" id="A0A100HK38"/>
<dbReference type="Gene3D" id="3.40.50.200">
    <property type="entry name" value="Peptidase S8/S53 domain"/>
    <property type="match status" value="1"/>
</dbReference>
<gene>
    <name evidence="5" type="ORF">DEIGR_102238</name>
</gene>
<evidence type="ECO:0000313" key="6">
    <source>
        <dbReference type="Proteomes" id="UP000056209"/>
    </source>
</evidence>
<dbReference type="EMBL" id="BCMS01000001">
    <property type="protein sequence ID" value="GAQ22211.1"/>
    <property type="molecule type" value="Genomic_DNA"/>
</dbReference>